<dbReference type="PANTHER" id="PTHR20922:SF13">
    <property type="entry name" value="DNL-TYPE ZINC FINGER PROTEIN"/>
    <property type="match status" value="1"/>
</dbReference>
<dbReference type="GO" id="GO:0051087">
    <property type="term" value="F:protein-folding chaperone binding"/>
    <property type="evidence" value="ECO:0007669"/>
    <property type="project" value="TreeGrafter"/>
</dbReference>
<sequence>MFARLRRPLVQTVARSAAASRCTACAVQVLRVPSTHMHMKQNLQVMPFSSITSSSDDPPSAPDAAAVPGATLTSGEKFVMVYTCTVCDTRAAKTISKHAYYNGVVLIRCPTCQNLHLIADRLGWFEDGGYDVQEVIAAKGGNARLVTHDNILELTEADVLGDKA</sequence>
<dbReference type="EMBL" id="CAADRA010006421">
    <property type="protein sequence ID" value="VFT95362.1"/>
    <property type="molecule type" value="Genomic_DNA"/>
</dbReference>
<dbReference type="InterPro" id="IPR007853">
    <property type="entry name" value="Znf_DNL-typ"/>
</dbReference>
<evidence type="ECO:0000313" key="6">
    <source>
        <dbReference type="EMBL" id="KAF0689983.1"/>
    </source>
</evidence>
<dbReference type="InterPro" id="IPR024158">
    <property type="entry name" value="Mt_import_TIM15"/>
</dbReference>
<evidence type="ECO:0000256" key="1">
    <source>
        <dbReference type="ARBA" id="ARBA00022723"/>
    </source>
</evidence>
<dbReference type="Proteomes" id="UP000332933">
    <property type="component" value="Unassembled WGS sequence"/>
</dbReference>
<reference evidence="6" key="2">
    <citation type="submission" date="2019-06" db="EMBL/GenBank/DDBJ databases">
        <title>Genomics analysis of Aphanomyces spp. identifies a new class of oomycete effector associated with host adaptation.</title>
        <authorList>
            <person name="Gaulin E."/>
        </authorList>
    </citation>
    <scope>NUCLEOTIDE SEQUENCE</scope>
    <source>
        <strain evidence="6">CBS 578.67</strain>
    </source>
</reference>
<dbReference type="GO" id="GO:0030150">
    <property type="term" value="P:protein import into mitochondrial matrix"/>
    <property type="evidence" value="ECO:0007669"/>
    <property type="project" value="TreeGrafter"/>
</dbReference>
<keyword evidence="8" id="KW-1185">Reference proteome</keyword>
<organism evidence="7 8">
    <name type="scientific">Aphanomyces stellatus</name>
    <dbReference type="NCBI Taxonomy" id="120398"/>
    <lineage>
        <taxon>Eukaryota</taxon>
        <taxon>Sar</taxon>
        <taxon>Stramenopiles</taxon>
        <taxon>Oomycota</taxon>
        <taxon>Saprolegniomycetes</taxon>
        <taxon>Saprolegniales</taxon>
        <taxon>Verrucalvaceae</taxon>
        <taxon>Aphanomyces</taxon>
    </lineage>
</organism>
<evidence type="ECO:0000259" key="5">
    <source>
        <dbReference type="PROSITE" id="PS51501"/>
    </source>
</evidence>
<feature type="domain" description="DNL-type" evidence="5">
    <location>
        <begin position="73"/>
        <end position="164"/>
    </location>
</feature>
<evidence type="ECO:0000256" key="3">
    <source>
        <dbReference type="ARBA" id="ARBA00022833"/>
    </source>
</evidence>
<dbReference type="GO" id="GO:0005739">
    <property type="term" value="C:mitochondrion"/>
    <property type="evidence" value="ECO:0007669"/>
    <property type="project" value="TreeGrafter"/>
</dbReference>
<dbReference type="GO" id="GO:0050821">
    <property type="term" value="P:protein stabilization"/>
    <property type="evidence" value="ECO:0007669"/>
    <property type="project" value="TreeGrafter"/>
</dbReference>
<evidence type="ECO:0000256" key="4">
    <source>
        <dbReference type="PROSITE-ProRule" id="PRU00834"/>
    </source>
</evidence>
<keyword evidence="2 4" id="KW-0863">Zinc-finger</keyword>
<name>A0A485LB80_9STRA</name>
<dbReference type="OrthoDB" id="512667at2759"/>
<reference evidence="7 8" key="1">
    <citation type="submission" date="2019-03" db="EMBL/GenBank/DDBJ databases">
        <authorList>
            <person name="Gaulin E."/>
            <person name="Dumas B."/>
        </authorList>
    </citation>
    <scope>NUCLEOTIDE SEQUENCE [LARGE SCALE GENOMIC DNA]</scope>
    <source>
        <strain evidence="7">CBS 568.67</strain>
    </source>
</reference>
<keyword evidence="3" id="KW-0862">Zinc</keyword>
<dbReference type="AlphaFoldDB" id="A0A485LB80"/>
<dbReference type="PROSITE" id="PS51501">
    <property type="entry name" value="ZF_DNL"/>
    <property type="match status" value="1"/>
</dbReference>
<evidence type="ECO:0000256" key="2">
    <source>
        <dbReference type="ARBA" id="ARBA00022771"/>
    </source>
</evidence>
<keyword evidence="1" id="KW-0479">Metal-binding</keyword>
<proteinExistence type="predicted"/>
<evidence type="ECO:0000313" key="7">
    <source>
        <dbReference type="EMBL" id="VFT95362.1"/>
    </source>
</evidence>
<dbReference type="PANTHER" id="PTHR20922">
    <property type="entry name" value="DNL-TYPE ZINC FINGER PROTEIN"/>
    <property type="match status" value="1"/>
</dbReference>
<evidence type="ECO:0000313" key="8">
    <source>
        <dbReference type="Proteomes" id="UP000332933"/>
    </source>
</evidence>
<dbReference type="GO" id="GO:0006457">
    <property type="term" value="P:protein folding"/>
    <property type="evidence" value="ECO:0007669"/>
    <property type="project" value="TreeGrafter"/>
</dbReference>
<accession>A0A485LB80</accession>
<dbReference type="Pfam" id="PF05180">
    <property type="entry name" value="zf-DNL"/>
    <property type="match status" value="1"/>
</dbReference>
<gene>
    <name evidence="7" type="primary">Aste57867_18627</name>
    <name evidence="6" type="ORF">As57867_018565</name>
    <name evidence="7" type="ORF">ASTE57867_18627</name>
</gene>
<dbReference type="EMBL" id="VJMH01006400">
    <property type="protein sequence ID" value="KAF0689983.1"/>
    <property type="molecule type" value="Genomic_DNA"/>
</dbReference>
<protein>
    <submittedName>
        <fullName evidence="7">Aste57867_18627 protein</fullName>
    </submittedName>
</protein>
<dbReference type="GO" id="GO:0008270">
    <property type="term" value="F:zinc ion binding"/>
    <property type="evidence" value="ECO:0007669"/>
    <property type="project" value="UniProtKB-KW"/>
</dbReference>